<dbReference type="RefSeq" id="WP_074985089.1">
    <property type="nucleotide sequence ID" value="NZ_CADFGN010000004.1"/>
</dbReference>
<dbReference type="PANTHER" id="PTHR43102:SF2">
    <property type="entry name" value="GAF DOMAIN-CONTAINING PROTEIN"/>
    <property type="match status" value="1"/>
</dbReference>
<dbReference type="FunFam" id="3.30.70.270:FF:000001">
    <property type="entry name" value="Diguanylate cyclase domain protein"/>
    <property type="match status" value="1"/>
</dbReference>
<name>A0AAQ1GIS2_9BURK</name>
<proteinExistence type="predicted"/>
<dbReference type="NCBIfam" id="TIGR00254">
    <property type="entry name" value="GGDEF"/>
    <property type="match status" value="1"/>
</dbReference>
<dbReference type="CDD" id="cd01949">
    <property type="entry name" value="GGDEF"/>
    <property type="match status" value="1"/>
</dbReference>
<dbReference type="InterPro" id="IPR029787">
    <property type="entry name" value="Nucleotide_cyclase"/>
</dbReference>
<dbReference type="SUPFAM" id="SSF55073">
    <property type="entry name" value="Nucleotide cyclase"/>
    <property type="match status" value="1"/>
</dbReference>
<dbReference type="Proteomes" id="UP000183529">
    <property type="component" value="Unassembled WGS sequence"/>
</dbReference>
<evidence type="ECO:0000313" key="3">
    <source>
        <dbReference type="Proteomes" id="UP000183529"/>
    </source>
</evidence>
<protein>
    <submittedName>
        <fullName evidence="2">Diguanylate cyclase with GAF sensor</fullName>
    </submittedName>
</protein>
<dbReference type="Pfam" id="PF01590">
    <property type="entry name" value="GAF"/>
    <property type="match status" value="1"/>
</dbReference>
<dbReference type="SMART" id="SM00065">
    <property type="entry name" value="GAF"/>
    <property type="match status" value="1"/>
</dbReference>
<accession>A0AAQ1GIS2</accession>
<dbReference type="PROSITE" id="PS50887">
    <property type="entry name" value="GGDEF"/>
    <property type="match status" value="1"/>
</dbReference>
<reference evidence="2 3" key="1">
    <citation type="submission" date="2016-10" db="EMBL/GenBank/DDBJ databases">
        <authorList>
            <person name="Varghese N."/>
            <person name="Submissions S."/>
        </authorList>
    </citation>
    <scope>NUCLEOTIDE SEQUENCE [LARGE SCALE GENOMIC DNA]</scope>
    <source>
        <strain evidence="2 3">LMG 22274</strain>
    </source>
</reference>
<feature type="domain" description="GGDEF" evidence="1">
    <location>
        <begin position="194"/>
        <end position="323"/>
    </location>
</feature>
<dbReference type="SUPFAM" id="SSF55781">
    <property type="entry name" value="GAF domain-like"/>
    <property type="match status" value="1"/>
</dbReference>
<dbReference type="SMART" id="SM00267">
    <property type="entry name" value="GGDEF"/>
    <property type="match status" value="1"/>
</dbReference>
<dbReference type="InterPro" id="IPR003018">
    <property type="entry name" value="GAF"/>
</dbReference>
<dbReference type="Gene3D" id="3.30.70.270">
    <property type="match status" value="1"/>
</dbReference>
<sequence>MLRPSAPENEAERVEILRSFQLLDTQPEERFDRITRLARRLFNVPIAAVTLIDTRRQWFKSHPGLDVSETPRDVSFCGHAILGDDLFFVSDARTDVRFADNPLVTGAPNIRFYAGCPLSAGHQMRIGTLCLIDDRPREFDDEERIVLRDLADMAQEEIAATQLATTDELTGLSNRRGFKQLAEQSLRMRRSAQQPVSLLYLDLNGFKQINDTYGHAEGDRALVAFATIMLTALGEGDVIGRLGGDEFAVLLGDADEAGTLHAIERIRSQLEVFNRTARKPYELRCSVGNAAGGGDFDGSIDDLLVRADTSMYQQKRATGSERR</sequence>
<organism evidence="2 3">
    <name type="scientific">Paraburkholderia tropica</name>
    <dbReference type="NCBI Taxonomy" id="92647"/>
    <lineage>
        <taxon>Bacteria</taxon>
        <taxon>Pseudomonadati</taxon>
        <taxon>Pseudomonadota</taxon>
        <taxon>Betaproteobacteria</taxon>
        <taxon>Burkholderiales</taxon>
        <taxon>Burkholderiaceae</taxon>
        <taxon>Paraburkholderia</taxon>
    </lineage>
</organism>
<evidence type="ECO:0000313" key="2">
    <source>
        <dbReference type="EMBL" id="SEJ99619.1"/>
    </source>
</evidence>
<dbReference type="InterPro" id="IPR000160">
    <property type="entry name" value="GGDEF_dom"/>
</dbReference>
<dbReference type="EMBL" id="FNZM01000012">
    <property type="protein sequence ID" value="SEJ99619.1"/>
    <property type="molecule type" value="Genomic_DNA"/>
</dbReference>
<comment type="caution">
    <text evidence="2">The sequence shown here is derived from an EMBL/GenBank/DDBJ whole genome shotgun (WGS) entry which is preliminary data.</text>
</comment>
<dbReference type="InterPro" id="IPR043128">
    <property type="entry name" value="Rev_trsase/Diguanyl_cyclase"/>
</dbReference>
<evidence type="ECO:0000259" key="1">
    <source>
        <dbReference type="PROSITE" id="PS50887"/>
    </source>
</evidence>
<gene>
    <name evidence="2" type="ORF">SAMN05216550_112204</name>
</gene>
<dbReference type="AlphaFoldDB" id="A0AAQ1GIS2"/>
<dbReference type="GO" id="GO:0003824">
    <property type="term" value="F:catalytic activity"/>
    <property type="evidence" value="ECO:0007669"/>
    <property type="project" value="UniProtKB-ARBA"/>
</dbReference>
<dbReference type="PANTHER" id="PTHR43102">
    <property type="entry name" value="SLR1143 PROTEIN"/>
    <property type="match status" value="1"/>
</dbReference>
<dbReference type="InterPro" id="IPR029016">
    <property type="entry name" value="GAF-like_dom_sf"/>
</dbReference>
<dbReference type="Gene3D" id="3.30.450.40">
    <property type="match status" value="1"/>
</dbReference>
<dbReference type="Pfam" id="PF00990">
    <property type="entry name" value="GGDEF"/>
    <property type="match status" value="1"/>
</dbReference>